<reference evidence="1" key="1">
    <citation type="journal article" date="2022" name="Front. Genet.">
        <title>Chromosome-Scale Assembly of the Dendrobium nobile Genome Provides Insights Into the Molecular Mechanism of the Biosynthesis of the Medicinal Active Ingredient of Dendrobium.</title>
        <authorList>
            <person name="Xu Q."/>
            <person name="Niu S.-C."/>
            <person name="Li K.-L."/>
            <person name="Zheng P.-J."/>
            <person name="Zhang X.-J."/>
            <person name="Jia Y."/>
            <person name="Liu Y."/>
            <person name="Niu Y.-X."/>
            <person name="Yu L.-H."/>
            <person name="Chen D.-F."/>
            <person name="Zhang G.-Q."/>
        </authorList>
    </citation>
    <scope>NUCLEOTIDE SEQUENCE</scope>
    <source>
        <tissue evidence="1">Leaf</tissue>
    </source>
</reference>
<accession>A0A8T3C4V2</accession>
<keyword evidence="2" id="KW-1185">Reference proteome</keyword>
<protein>
    <submittedName>
        <fullName evidence="1">Uncharacterized protein</fullName>
    </submittedName>
</protein>
<sequence>MNGFLSFCNHCKILDHSKLECFQINLNLRKSQSFNPKLNVPIVAKLRETDEVANIPINLNISITEACPNLPLNVIPPISNSSALLNHLTGNENVGNNVNVSNSSPELLSPPTNNVNVGYNIHVSYFIELNIPSMGNENMGNNVVGSNNSFIDASLSLNVSNLVLSISLHILYDSNIDLKVFGARDVGEQCILGQHYDGDSESVFPSSKFVDQWEEGVINSDDERYTLNDLDNFGKVLLTHGSKDDNIWTTVKRKNWNKKKLVSKPSSSEVRIT</sequence>
<proteinExistence type="predicted"/>
<dbReference type="Proteomes" id="UP000829196">
    <property type="component" value="Unassembled WGS sequence"/>
</dbReference>
<evidence type="ECO:0000313" key="2">
    <source>
        <dbReference type="Proteomes" id="UP000829196"/>
    </source>
</evidence>
<dbReference type="AlphaFoldDB" id="A0A8T3C4V2"/>
<organism evidence="1 2">
    <name type="scientific">Dendrobium nobile</name>
    <name type="common">Orchid</name>
    <dbReference type="NCBI Taxonomy" id="94219"/>
    <lineage>
        <taxon>Eukaryota</taxon>
        <taxon>Viridiplantae</taxon>
        <taxon>Streptophyta</taxon>
        <taxon>Embryophyta</taxon>
        <taxon>Tracheophyta</taxon>
        <taxon>Spermatophyta</taxon>
        <taxon>Magnoliopsida</taxon>
        <taxon>Liliopsida</taxon>
        <taxon>Asparagales</taxon>
        <taxon>Orchidaceae</taxon>
        <taxon>Epidendroideae</taxon>
        <taxon>Malaxideae</taxon>
        <taxon>Dendrobiinae</taxon>
        <taxon>Dendrobium</taxon>
    </lineage>
</organism>
<name>A0A8T3C4V2_DENNO</name>
<evidence type="ECO:0000313" key="1">
    <source>
        <dbReference type="EMBL" id="KAI0524661.1"/>
    </source>
</evidence>
<dbReference type="EMBL" id="JAGYWB010000004">
    <property type="protein sequence ID" value="KAI0524661.1"/>
    <property type="molecule type" value="Genomic_DNA"/>
</dbReference>
<gene>
    <name evidence="1" type="ORF">KFK09_004039</name>
</gene>
<comment type="caution">
    <text evidence="1">The sequence shown here is derived from an EMBL/GenBank/DDBJ whole genome shotgun (WGS) entry which is preliminary data.</text>
</comment>